<keyword evidence="6 8" id="KW-1133">Transmembrane helix</keyword>
<feature type="transmembrane region" description="Helical" evidence="8">
    <location>
        <begin position="230"/>
        <end position="252"/>
    </location>
</feature>
<evidence type="ECO:0000256" key="6">
    <source>
        <dbReference type="ARBA" id="ARBA00022989"/>
    </source>
</evidence>
<evidence type="ECO:0000259" key="9">
    <source>
        <dbReference type="PROSITE" id="PS50928"/>
    </source>
</evidence>
<feature type="transmembrane region" description="Helical" evidence="8">
    <location>
        <begin position="179"/>
        <end position="196"/>
    </location>
</feature>
<organism evidence="10 11">
    <name type="scientific">Gloeomargarita lithophora Alchichica-D10</name>
    <dbReference type="NCBI Taxonomy" id="1188229"/>
    <lineage>
        <taxon>Bacteria</taxon>
        <taxon>Bacillati</taxon>
        <taxon>Cyanobacteriota</taxon>
        <taxon>Cyanophyceae</taxon>
        <taxon>Gloeomargaritales</taxon>
        <taxon>Gloeomargaritaceae</taxon>
        <taxon>Gloeomargarita</taxon>
    </lineage>
</organism>
<feature type="transmembrane region" description="Helical" evidence="8">
    <location>
        <begin position="125"/>
        <end position="148"/>
    </location>
</feature>
<comment type="subcellular location">
    <subcellularLocation>
        <location evidence="1 8">Cell membrane</location>
        <topology evidence="1 8">Multi-pass membrane protein</topology>
    </subcellularLocation>
</comment>
<dbReference type="PANTHER" id="PTHR43848:SF2">
    <property type="entry name" value="PUTRESCINE TRANSPORT SYSTEM PERMEASE PROTEIN POTI"/>
    <property type="match status" value="1"/>
</dbReference>
<evidence type="ECO:0000256" key="5">
    <source>
        <dbReference type="ARBA" id="ARBA00022692"/>
    </source>
</evidence>
<feature type="transmembrane region" description="Helical" evidence="8">
    <location>
        <begin position="89"/>
        <end position="113"/>
    </location>
</feature>
<proteinExistence type="inferred from homology"/>
<evidence type="ECO:0000313" key="11">
    <source>
        <dbReference type="Proteomes" id="UP000180235"/>
    </source>
</evidence>
<dbReference type="InterPro" id="IPR000515">
    <property type="entry name" value="MetI-like"/>
</dbReference>
<keyword evidence="7 8" id="KW-0472">Membrane</keyword>
<dbReference type="Proteomes" id="UP000180235">
    <property type="component" value="Chromosome"/>
</dbReference>
<dbReference type="EMBL" id="CP017675">
    <property type="protein sequence ID" value="APB34928.1"/>
    <property type="molecule type" value="Genomic_DNA"/>
</dbReference>
<feature type="domain" description="ABC transmembrane type-1" evidence="9">
    <location>
        <begin position="51"/>
        <end position="249"/>
    </location>
</feature>
<dbReference type="AlphaFoldDB" id="A0A1J0AG94"/>
<dbReference type="CDD" id="cd06261">
    <property type="entry name" value="TM_PBP2"/>
    <property type="match status" value="1"/>
</dbReference>
<evidence type="ECO:0000256" key="7">
    <source>
        <dbReference type="ARBA" id="ARBA00023136"/>
    </source>
</evidence>
<comment type="similarity">
    <text evidence="2">Belongs to the binding-protein-dependent transport system permease family. CysTW subfamily.</text>
</comment>
<dbReference type="PANTHER" id="PTHR43848">
    <property type="entry name" value="PUTRESCINE TRANSPORT SYSTEM PERMEASE PROTEIN POTI"/>
    <property type="match status" value="1"/>
</dbReference>
<keyword evidence="11" id="KW-1185">Reference proteome</keyword>
<dbReference type="InterPro" id="IPR051789">
    <property type="entry name" value="Bact_Polyamine_Transport"/>
</dbReference>
<evidence type="ECO:0000313" key="10">
    <source>
        <dbReference type="EMBL" id="APB34928.1"/>
    </source>
</evidence>
<evidence type="ECO:0000256" key="1">
    <source>
        <dbReference type="ARBA" id="ARBA00004651"/>
    </source>
</evidence>
<keyword evidence="5 8" id="KW-0812">Transmembrane</keyword>
<evidence type="ECO:0000256" key="4">
    <source>
        <dbReference type="ARBA" id="ARBA00022475"/>
    </source>
</evidence>
<sequence>MVLVGYSFNNSRFTGVWQGFTWDWYRVLLTGGGGAFPETVGFGGYGVTQALGNSLVVAVVTTGVATALGTALALGLDRVRWPGRAGIEALVLLPLVIPEIAQGVSLLVFFNGVFRLWHAWGGGNLTLGLTTVTIGHITFAISFVTLVVRARLVELDPDWETAAMDLGANRWQTLGRITLPWLTPAVLSGALLVFTLSLDDFVVTFFTAGVGATTLPVFVYGMIKFSVTPAINAISTLMLLASTLLVLLAWWMQGERGNPGRKEWQA</sequence>
<dbReference type="SUPFAM" id="SSF161098">
    <property type="entry name" value="MetI-like"/>
    <property type="match status" value="1"/>
</dbReference>
<dbReference type="Gene3D" id="1.10.3720.10">
    <property type="entry name" value="MetI-like"/>
    <property type="match status" value="1"/>
</dbReference>
<name>A0A1J0AG94_9CYAN</name>
<dbReference type="STRING" id="1188229.GlitD10_2587"/>
<gene>
    <name evidence="10" type="primary">potC</name>
    <name evidence="10" type="ORF">GlitD10_2587</name>
</gene>
<dbReference type="PROSITE" id="PS50928">
    <property type="entry name" value="ABC_TM1"/>
    <property type="match status" value="1"/>
</dbReference>
<evidence type="ECO:0000256" key="2">
    <source>
        <dbReference type="ARBA" id="ARBA00007069"/>
    </source>
</evidence>
<evidence type="ECO:0000256" key="3">
    <source>
        <dbReference type="ARBA" id="ARBA00022448"/>
    </source>
</evidence>
<protein>
    <submittedName>
        <fullName evidence="10">Binding-protein-dependent transport systems inner membrane component</fullName>
    </submittedName>
</protein>
<dbReference type="InterPro" id="IPR035906">
    <property type="entry name" value="MetI-like_sf"/>
</dbReference>
<accession>A0A1J0AG94</accession>
<evidence type="ECO:0000256" key="8">
    <source>
        <dbReference type="RuleBase" id="RU363032"/>
    </source>
</evidence>
<keyword evidence="3 8" id="KW-0813">Transport</keyword>
<feature type="transmembrane region" description="Helical" evidence="8">
    <location>
        <begin position="55"/>
        <end position="77"/>
    </location>
</feature>
<dbReference type="RefSeq" id="WP_371128338.1">
    <property type="nucleotide sequence ID" value="NZ_CP017675.1"/>
</dbReference>
<reference evidence="10 11" key="1">
    <citation type="submission" date="2016-10" db="EMBL/GenBank/DDBJ databases">
        <title>Description of Gloeomargarita lithophora gen. nov., sp. nov., a thylakoid-bearing basal-branching cyanobacterium with intracellular carbonates, and proposal for Gloeomargaritales ord. nov.</title>
        <authorList>
            <person name="Moreira D."/>
            <person name="Tavera R."/>
            <person name="Benzerara K."/>
            <person name="Skouri-Panet F."/>
            <person name="Couradeau E."/>
            <person name="Gerard E."/>
            <person name="Loussert C."/>
            <person name="Novelo E."/>
            <person name="Zivanovic Y."/>
            <person name="Lopez-Garcia P."/>
        </authorList>
    </citation>
    <scope>NUCLEOTIDE SEQUENCE [LARGE SCALE GENOMIC DNA]</scope>
    <source>
        <strain evidence="10 11">D10</strain>
    </source>
</reference>
<dbReference type="GO" id="GO:0055085">
    <property type="term" value="P:transmembrane transport"/>
    <property type="evidence" value="ECO:0007669"/>
    <property type="project" value="InterPro"/>
</dbReference>
<keyword evidence="4" id="KW-1003">Cell membrane</keyword>
<dbReference type="KEGG" id="glt:GlitD10_2587"/>
<dbReference type="Pfam" id="PF00528">
    <property type="entry name" value="BPD_transp_1"/>
    <property type="match status" value="1"/>
</dbReference>
<dbReference type="GO" id="GO:0005886">
    <property type="term" value="C:plasma membrane"/>
    <property type="evidence" value="ECO:0007669"/>
    <property type="project" value="UniProtKB-SubCell"/>
</dbReference>
<feature type="transmembrane region" description="Helical" evidence="8">
    <location>
        <begin position="202"/>
        <end position="223"/>
    </location>
</feature>